<sequence>MLPPGWRVEVLEVAVRHLAGKADQEAAGGDANQGSGRRQLGRAAGMEQGFAAQVLAGWRRLERKVHHMA</sequence>
<organism evidence="2">
    <name type="scientific">bioreactor metagenome</name>
    <dbReference type="NCBI Taxonomy" id="1076179"/>
    <lineage>
        <taxon>unclassified sequences</taxon>
        <taxon>metagenomes</taxon>
        <taxon>ecological metagenomes</taxon>
    </lineage>
</organism>
<proteinExistence type="predicted"/>
<accession>A0A645HVL2</accession>
<evidence type="ECO:0000256" key="1">
    <source>
        <dbReference type="SAM" id="MobiDB-lite"/>
    </source>
</evidence>
<name>A0A645HVL2_9ZZZZ</name>
<evidence type="ECO:0000313" key="2">
    <source>
        <dbReference type="EMBL" id="MPN43058.1"/>
    </source>
</evidence>
<dbReference type="EMBL" id="VSSQ01101214">
    <property type="protein sequence ID" value="MPN43058.1"/>
    <property type="molecule type" value="Genomic_DNA"/>
</dbReference>
<protein>
    <submittedName>
        <fullName evidence="2">Uncharacterized protein</fullName>
    </submittedName>
</protein>
<feature type="region of interest" description="Disordered" evidence="1">
    <location>
        <begin position="21"/>
        <end position="42"/>
    </location>
</feature>
<reference evidence="2" key="1">
    <citation type="submission" date="2019-08" db="EMBL/GenBank/DDBJ databases">
        <authorList>
            <person name="Kucharzyk K."/>
            <person name="Murdoch R.W."/>
            <person name="Higgins S."/>
            <person name="Loffler F."/>
        </authorList>
    </citation>
    <scope>NUCLEOTIDE SEQUENCE</scope>
</reference>
<gene>
    <name evidence="2" type="ORF">SDC9_190617</name>
</gene>
<comment type="caution">
    <text evidence="2">The sequence shown here is derived from an EMBL/GenBank/DDBJ whole genome shotgun (WGS) entry which is preliminary data.</text>
</comment>
<dbReference type="AlphaFoldDB" id="A0A645HVL2"/>